<reference evidence="1" key="1">
    <citation type="submission" date="2019-03" db="EMBL/GenBank/DDBJ databases">
        <title>WGS assembly of Setaria viridis.</title>
        <authorList>
            <person name="Huang P."/>
            <person name="Jenkins J."/>
            <person name="Grimwood J."/>
            <person name="Barry K."/>
            <person name="Healey A."/>
            <person name="Mamidi S."/>
            <person name="Sreedasyam A."/>
            <person name="Shu S."/>
            <person name="Feldman M."/>
            <person name="Wu J."/>
            <person name="Yu Y."/>
            <person name="Chen C."/>
            <person name="Johnson J."/>
            <person name="Rokhsar D."/>
            <person name="Baxter I."/>
            <person name="Schmutz J."/>
            <person name="Brutnell T."/>
            <person name="Kellogg E."/>
        </authorList>
    </citation>
    <scope>NUCLEOTIDE SEQUENCE [LARGE SCALE GENOMIC DNA]</scope>
</reference>
<dbReference type="AlphaFoldDB" id="A0A4U6WBD6"/>
<organism evidence="1 2">
    <name type="scientific">Setaria viridis</name>
    <name type="common">Green bristlegrass</name>
    <name type="synonym">Setaria italica subsp. viridis</name>
    <dbReference type="NCBI Taxonomy" id="4556"/>
    <lineage>
        <taxon>Eukaryota</taxon>
        <taxon>Viridiplantae</taxon>
        <taxon>Streptophyta</taxon>
        <taxon>Embryophyta</taxon>
        <taxon>Tracheophyta</taxon>
        <taxon>Spermatophyta</taxon>
        <taxon>Magnoliopsida</taxon>
        <taxon>Liliopsida</taxon>
        <taxon>Poales</taxon>
        <taxon>Poaceae</taxon>
        <taxon>PACMAD clade</taxon>
        <taxon>Panicoideae</taxon>
        <taxon>Panicodae</taxon>
        <taxon>Paniceae</taxon>
        <taxon>Cenchrinae</taxon>
        <taxon>Setaria</taxon>
    </lineage>
</organism>
<name>A0A4U6WBD6_SETVI</name>
<evidence type="ECO:0000313" key="1">
    <source>
        <dbReference type="EMBL" id="TKW39752.1"/>
    </source>
</evidence>
<evidence type="ECO:0000313" key="2">
    <source>
        <dbReference type="Proteomes" id="UP000298652"/>
    </source>
</evidence>
<gene>
    <name evidence="1" type="ORF">SEVIR_1G200300v2</name>
</gene>
<dbReference type="Gramene" id="TKW39752">
    <property type="protein sequence ID" value="TKW39752"/>
    <property type="gene ID" value="SEVIR_1G200300v2"/>
</dbReference>
<dbReference type="EMBL" id="CM016552">
    <property type="protein sequence ID" value="TKW39752.1"/>
    <property type="molecule type" value="Genomic_DNA"/>
</dbReference>
<accession>A0A4U6WBD6</accession>
<dbReference type="Proteomes" id="UP000298652">
    <property type="component" value="Chromosome 1"/>
</dbReference>
<sequence>MPPRSRRRRTGTATRPPEAAALLSCFLGSSLTPPRTAPLHPAPSAPRPRAPLLTARGSAAAVPAGTEVTVLQHPSPASCSWRSYWRRCCAPVQVPMQHSVLVTTPAAAAAVGMGDAQ</sequence>
<keyword evidence="2" id="KW-1185">Reference proteome</keyword>
<protein>
    <submittedName>
        <fullName evidence="1">Uncharacterized protein</fullName>
    </submittedName>
</protein>
<proteinExistence type="predicted"/>